<organism evidence="1 2">
    <name type="scientific">Rattus norvegicus</name>
    <name type="common">Rat</name>
    <dbReference type="NCBI Taxonomy" id="10116"/>
    <lineage>
        <taxon>Eukaryota</taxon>
        <taxon>Metazoa</taxon>
        <taxon>Chordata</taxon>
        <taxon>Craniata</taxon>
        <taxon>Vertebrata</taxon>
        <taxon>Euteleostomi</taxon>
        <taxon>Mammalia</taxon>
        <taxon>Eutheria</taxon>
        <taxon>Euarchontoglires</taxon>
        <taxon>Glires</taxon>
        <taxon>Rodentia</taxon>
        <taxon>Myomorpha</taxon>
        <taxon>Muroidea</taxon>
        <taxon>Muridae</taxon>
        <taxon>Murinae</taxon>
        <taxon>Rattus</taxon>
    </lineage>
</organism>
<protein>
    <submittedName>
        <fullName evidence="1">RCG38121</fullName>
    </submittedName>
</protein>
<reference evidence="1 2" key="1">
    <citation type="submission" date="2005-09" db="EMBL/GenBank/DDBJ databases">
        <authorList>
            <person name="Mural R.J."/>
            <person name="Li P.W."/>
            <person name="Adams M.D."/>
            <person name="Amanatides P.G."/>
            <person name="Baden-Tillson H."/>
            <person name="Barnstead M."/>
            <person name="Chin S.H."/>
            <person name="Dew I."/>
            <person name="Evans C.A."/>
            <person name="Ferriera S."/>
            <person name="Flanigan M."/>
            <person name="Fosler C."/>
            <person name="Glodek A."/>
            <person name="Gu Z."/>
            <person name="Holt R.A."/>
            <person name="Jennings D."/>
            <person name="Kraft C.L."/>
            <person name="Lu F."/>
            <person name="Nguyen T."/>
            <person name="Nusskern D.R."/>
            <person name="Pfannkoch C.M."/>
            <person name="Sitter C."/>
            <person name="Sutton G.G."/>
            <person name="Venter J.C."/>
            <person name="Wang Z."/>
            <person name="Woodage T."/>
            <person name="Zheng X.H."/>
            <person name="Zhong F."/>
        </authorList>
    </citation>
    <scope>NUCLEOTIDE SEQUENCE [LARGE SCALE GENOMIC DNA]</scope>
    <source>
        <strain>BN</strain>
        <strain evidence="2">Sprague-Dawley</strain>
    </source>
</reference>
<sequence length="59" mass="6984">MLACTPSRSRRWKRLQLAGAPGRLSRRFHDSMIKCPLLHCMLWCQHKPCFTTKRPNTLF</sequence>
<name>A6IUY7_RAT</name>
<proteinExistence type="predicted"/>
<dbReference type="EMBL" id="CH473969">
    <property type="protein sequence ID" value="EDM07194.1"/>
    <property type="molecule type" value="Genomic_DNA"/>
</dbReference>
<dbReference type="Proteomes" id="UP000234681">
    <property type="component" value="Chromosome X"/>
</dbReference>
<dbReference type="AlphaFoldDB" id="A6IUY7"/>
<evidence type="ECO:0000313" key="2">
    <source>
        <dbReference type="Proteomes" id="UP000234681"/>
    </source>
</evidence>
<gene>
    <name evidence="1" type="ORF">rCG_38121</name>
</gene>
<evidence type="ECO:0000313" key="1">
    <source>
        <dbReference type="EMBL" id="EDM07194.1"/>
    </source>
</evidence>
<accession>A6IUY7</accession>